<proteinExistence type="predicted"/>
<protein>
    <submittedName>
        <fullName evidence="2">Uncharacterized protein</fullName>
    </submittedName>
</protein>
<name>A0A915HIU3_ROMCU</name>
<dbReference type="WBParaSite" id="nRc.2.0.1.t01246-RA">
    <property type="protein sequence ID" value="nRc.2.0.1.t01246-RA"/>
    <property type="gene ID" value="nRc.2.0.1.g01246"/>
</dbReference>
<dbReference type="AlphaFoldDB" id="A0A915HIU3"/>
<keyword evidence="1" id="KW-1185">Reference proteome</keyword>
<organism evidence="1 2">
    <name type="scientific">Romanomermis culicivorax</name>
    <name type="common">Nematode worm</name>
    <dbReference type="NCBI Taxonomy" id="13658"/>
    <lineage>
        <taxon>Eukaryota</taxon>
        <taxon>Metazoa</taxon>
        <taxon>Ecdysozoa</taxon>
        <taxon>Nematoda</taxon>
        <taxon>Enoplea</taxon>
        <taxon>Dorylaimia</taxon>
        <taxon>Mermithida</taxon>
        <taxon>Mermithoidea</taxon>
        <taxon>Mermithidae</taxon>
        <taxon>Romanomermis</taxon>
    </lineage>
</organism>
<dbReference type="Proteomes" id="UP000887565">
    <property type="component" value="Unplaced"/>
</dbReference>
<reference evidence="2" key="1">
    <citation type="submission" date="2022-11" db="UniProtKB">
        <authorList>
            <consortium name="WormBaseParasite"/>
        </authorList>
    </citation>
    <scope>IDENTIFICATION</scope>
</reference>
<accession>A0A915HIU3</accession>
<evidence type="ECO:0000313" key="1">
    <source>
        <dbReference type="Proteomes" id="UP000887565"/>
    </source>
</evidence>
<evidence type="ECO:0000313" key="2">
    <source>
        <dbReference type="WBParaSite" id="nRc.2.0.1.t01246-RA"/>
    </source>
</evidence>
<sequence length="88" mass="9980">MGRLQELRTIGNSMDTVTLQEKLSQSSLLLKKVHSLLALVQKLCEALKLRLQTRNEILSRFLVFDPNSTMHSFDAAQRQEFGASYAVN</sequence>